<dbReference type="InterPro" id="IPR013783">
    <property type="entry name" value="Ig-like_fold"/>
</dbReference>
<feature type="region of interest" description="Disordered" evidence="10">
    <location>
        <begin position="653"/>
        <end position="672"/>
    </location>
</feature>
<protein>
    <recommendedName>
        <fullName evidence="12">Fibronectin type-III domain-containing protein</fullName>
    </recommendedName>
</protein>
<dbReference type="InterPro" id="IPR052672">
    <property type="entry name" value="Type1_Cytokine_Rcpt_Type2"/>
</dbReference>
<keyword evidence="5" id="KW-0677">Repeat</keyword>
<dbReference type="InterPro" id="IPR036116">
    <property type="entry name" value="FN3_sf"/>
</dbReference>
<dbReference type="Pfam" id="PF00041">
    <property type="entry name" value="fn3"/>
    <property type="match status" value="1"/>
</dbReference>
<dbReference type="PANTHER" id="PTHR48423">
    <property type="entry name" value="INTERLEUKIN-27 RECEPTOR SUBUNIT ALPHA"/>
    <property type="match status" value="1"/>
</dbReference>
<accession>A0ABU7CL17</accession>
<evidence type="ECO:0000256" key="7">
    <source>
        <dbReference type="ARBA" id="ARBA00023136"/>
    </source>
</evidence>
<evidence type="ECO:0000313" key="14">
    <source>
        <dbReference type="Proteomes" id="UP001352852"/>
    </source>
</evidence>
<feature type="domain" description="Fibronectin type-III" evidence="12">
    <location>
        <begin position="485"/>
        <end position="578"/>
    </location>
</feature>
<dbReference type="PROSITE" id="PS50853">
    <property type="entry name" value="FN3"/>
    <property type="match status" value="3"/>
</dbReference>
<feature type="region of interest" description="Disordered" evidence="10">
    <location>
        <begin position="678"/>
        <end position="729"/>
    </location>
</feature>
<proteinExistence type="inferred from homology"/>
<comment type="subcellular location">
    <subcellularLocation>
        <location evidence="1">Membrane</location>
        <topology evidence="1">Single-pass type I membrane protein</topology>
    </subcellularLocation>
</comment>
<evidence type="ECO:0000256" key="6">
    <source>
        <dbReference type="ARBA" id="ARBA00022989"/>
    </source>
</evidence>
<keyword evidence="7 11" id="KW-0472">Membrane</keyword>
<keyword evidence="14" id="KW-1185">Reference proteome</keyword>
<keyword evidence="6 11" id="KW-1133">Transmembrane helix</keyword>
<evidence type="ECO:0000256" key="11">
    <source>
        <dbReference type="SAM" id="Phobius"/>
    </source>
</evidence>
<evidence type="ECO:0000256" key="10">
    <source>
        <dbReference type="SAM" id="MobiDB-lite"/>
    </source>
</evidence>
<evidence type="ECO:0000256" key="3">
    <source>
        <dbReference type="ARBA" id="ARBA00022692"/>
    </source>
</evidence>
<feature type="compositionally biased region" description="Low complexity" evidence="10">
    <location>
        <begin position="712"/>
        <end position="724"/>
    </location>
</feature>
<feature type="transmembrane region" description="Helical" evidence="11">
    <location>
        <begin position="582"/>
        <end position="606"/>
    </location>
</feature>
<feature type="domain" description="Fibronectin type-III" evidence="12">
    <location>
        <begin position="397"/>
        <end position="484"/>
    </location>
</feature>
<keyword evidence="4" id="KW-0732">Signal</keyword>
<dbReference type="SMART" id="SM00060">
    <property type="entry name" value="FN3"/>
    <property type="match status" value="3"/>
</dbReference>
<dbReference type="Gene3D" id="2.60.40.10">
    <property type="entry name" value="Immunoglobulins"/>
    <property type="match status" value="5"/>
</dbReference>
<comment type="caution">
    <text evidence="13">The sequence shown here is derived from an EMBL/GenBank/DDBJ whole genome shotgun (WGS) entry which is preliminary data.</text>
</comment>
<evidence type="ECO:0000259" key="12">
    <source>
        <dbReference type="PROSITE" id="PS50853"/>
    </source>
</evidence>
<reference evidence="13 14" key="1">
    <citation type="submission" date="2021-06" db="EMBL/GenBank/DDBJ databases">
        <authorList>
            <person name="Palmer J.M."/>
        </authorList>
    </citation>
    <scope>NUCLEOTIDE SEQUENCE [LARGE SCALE GENOMIC DNA]</scope>
    <source>
        <strain evidence="13 14">CL_MEX2019</strain>
        <tissue evidence="13">Muscle</tissue>
    </source>
</reference>
<name>A0ABU7CL17_9TELE</name>
<dbReference type="InterPro" id="IPR003961">
    <property type="entry name" value="FN3_dom"/>
</dbReference>
<comment type="similarity">
    <text evidence="2">Belongs to the type I cytokine receptor family. Type 2 subfamily.</text>
</comment>
<dbReference type="EMBL" id="JAHUTJ010000257">
    <property type="protein sequence ID" value="MED6263513.1"/>
    <property type="molecule type" value="Genomic_DNA"/>
</dbReference>
<keyword evidence="9" id="KW-0325">Glycoprotein</keyword>
<evidence type="ECO:0000256" key="2">
    <source>
        <dbReference type="ARBA" id="ARBA00008921"/>
    </source>
</evidence>
<evidence type="ECO:0000256" key="8">
    <source>
        <dbReference type="ARBA" id="ARBA00023170"/>
    </source>
</evidence>
<organism evidence="13 14">
    <name type="scientific">Characodon lateralis</name>
    <dbReference type="NCBI Taxonomy" id="208331"/>
    <lineage>
        <taxon>Eukaryota</taxon>
        <taxon>Metazoa</taxon>
        <taxon>Chordata</taxon>
        <taxon>Craniata</taxon>
        <taxon>Vertebrata</taxon>
        <taxon>Euteleostomi</taxon>
        <taxon>Actinopterygii</taxon>
        <taxon>Neopterygii</taxon>
        <taxon>Teleostei</taxon>
        <taxon>Neoteleostei</taxon>
        <taxon>Acanthomorphata</taxon>
        <taxon>Ovalentaria</taxon>
        <taxon>Atherinomorphae</taxon>
        <taxon>Cyprinodontiformes</taxon>
        <taxon>Goodeidae</taxon>
        <taxon>Characodon</taxon>
    </lineage>
</organism>
<sequence length="786" mass="88616">MIATLSVCKGHHEKNCNVFPKDLHIEVGSSVELVCQTSCSNGKFFWTLNNKNISESLSKTINSTHIALSLRNFTQSSATVECRSSYMDQILGGIIIKTFSKPENIACVLHANDGWPHLFTCTWNHHMNSSQTINYTILHDSLNEICKSQVPKCTSKDWNTVNSIFSRISNSTIIVRAKTAVWEVYSDPYTFNSLHIVKISPPTWTVITPSSDHLYVEWNPHCIQNNCHCQVKYYKTSSSNDKATKYLSRHPSHFSATIEDLESCIKYNISVRCAFNEALWSNWSQEITVLTKLNKRHIRLRLWRNVAKQGKNGKRKVHLMWKGIPSTCEEVLNYTIKQIPYGDNTTTGNYTYTSCGSSSCDVDVGQNTQKLYLTVSINDALLAEDSVYVPAVAQTGLPQVFSIQTTTHEGVIQVSWNASEKTISSYIIDWTYDGNQYYWKKTTSTNATLFGLLHRKPYNITVTPLFNDSTGHGSQANQICSSIAVPESVSVRDVEVNDRSAFMKWETKSQDTCSGVITYVIYYETQGRPQFNVTVNGNEDGVWLKDLKPNIQYSVIVEARGYNGTSMSKKTFFTTNKFDSKLIQTLSVCGGFLVILILSLGLTCAIQWKKFNEKPVPNPRLSSVAKWLSQSHQKMEGFFQPITDQTENQVITDETQREQGAPLNPVCNGDKTRNKKLMVCDPSISPSPESESDERFSESQVLSSPEGSMVFSSSQSSPYRSQDSVEPLLPRVEKASKSDLESKKQEKTTQKSVYVSLNMFEQSDVSFQDPFLGCMGVWIMRQKCVK</sequence>
<evidence type="ECO:0000256" key="1">
    <source>
        <dbReference type="ARBA" id="ARBA00004479"/>
    </source>
</evidence>
<evidence type="ECO:0000256" key="9">
    <source>
        <dbReference type="ARBA" id="ARBA00023180"/>
    </source>
</evidence>
<dbReference type="CDD" id="cd00063">
    <property type="entry name" value="FN3"/>
    <property type="match status" value="2"/>
</dbReference>
<evidence type="ECO:0000256" key="4">
    <source>
        <dbReference type="ARBA" id="ARBA00022729"/>
    </source>
</evidence>
<keyword evidence="8" id="KW-0675">Receptor</keyword>
<dbReference type="PANTHER" id="PTHR48423:SF1">
    <property type="entry name" value="INTERLEUKIN-27 RECEPTOR SUBUNIT ALPHA"/>
    <property type="match status" value="1"/>
</dbReference>
<feature type="domain" description="Fibronectin type-III" evidence="12">
    <location>
        <begin position="198"/>
        <end position="294"/>
    </location>
</feature>
<keyword evidence="3 11" id="KW-0812">Transmembrane</keyword>
<gene>
    <name evidence="13" type="ORF">CHARACLAT_005310</name>
</gene>
<evidence type="ECO:0000313" key="13">
    <source>
        <dbReference type="EMBL" id="MED6263513.1"/>
    </source>
</evidence>
<evidence type="ECO:0000256" key="5">
    <source>
        <dbReference type="ARBA" id="ARBA00022737"/>
    </source>
</evidence>
<dbReference type="Proteomes" id="UP001352852">
    <property type="component" value="Unassembled WGS sequence"/>
</dbReference>
<dbReference type="SUPFAM" id="SSF49265">
    <property type="entry name" value="Fibronectin type III"/>
    <property type="match status" value="3"/>
</dbReference>